<evidence type="ECO:0000313" key="1">
    <source>
        <dbReference type="EMBL" id="GEA52072.1"/>
    </source>
</evidence>
<evidence type="ECO:0000313" key="2">
    <source>
        <dbReference type="Proteomes" id="UP000318717"/>
    </source>
</evidence>
<proteinExistence type="predicted"/>
<comment type="caution">
    <text evidence="1">The sequence shown here is derived from an EMBL/GenBank/DDBJ whole genome shotgun (WGS) entry which is preliminary data.</text>
</comment>
<name>A0A4Y3HZP1_9VIBR</name>
<sequence>MSFCIAVLFPTDSVEEQELCVEEQHEDLTGSGFGAQHDVFLLEQQLDVITGDLIALTLMPSALADVNFTPLTFSLGSLSSLPTNNPATIALVTAAMGRMIAIKGPSNA</sequence>
<gene>
    <name evidence="1" type="ORF">VIN01S_28760</name>
</gene>
<accession>A0A4Y3HZP1</accession>
<protein>
    <submittedName>
        <fullName evidence="1">Uncharacterized protein</fullName>
    </submittedName>
</protein>
<reference evidence="1 2" key="1">
    <citation type="submission" date="2019-06" db="EMBL/GenBank/DDBJ databases">
        <title>Whole genome shotgun sequence of Vibrio inusitatus NBRC 102082.</title>
        <authorList>
            <person name="Hosoyama A."/>
            <person name="Uohara A."/>
            <person name="Ohji S."/>
            <person name="Ichikawa N."/>
        </authorList>
    </citation>
    <scope>NUCLEOTIDE SEQUENCE [LARGE SCALE GENOMIC DNA]</scope>
    <source>
        <strain evidence="1 2">NBRC 102082</strain>
    </source>
</reference>
<organism evidence="1 2">
    <name type="scientific">Vibrio inusitatus NBRC 102082</name>
    <dbReference type="NCBI Taxonomy" id="1219070"/>
    <lineage>
        <taxon>Bacteria</taxon>
        <taxon>Pseudomonadati</taxon>
        <taxon>Pseudomonadota</taxon>
        <taxon>Gammaproteobacteria</taxon>
        <taxon>Vibrionales</taxon>
        <taxon>Vibrionaceae</taxon>
        <taxon>Vibrio</taxon>
    </lineage>
</organism>
<dbReference type="Proteomes" id="UP000318717">
    <property type="component" value="Unassembled WGS sequence"/>
</dbReference>
<keyword evidence="2" id="KW-1185">Reference proteome</keyword>
<dbReference type="AlphaFoldDB" id="A0A4Y3HZP1"/>
<dbReference type="EMBL" id="BJLF01000015">
    <property type="protein sequence ID" value="GEA52072.1"/>
    <property type="molecule type" value="Genomic_DNA"/>
</dbReference>